<dbReference type="GO" id="GO:0005737">
    <property type="term" value="C:cytoplasm"/>
    <property type="evidence" value="ECO:0007669"/>
    <property type="project" value="TreeGrafter"/>
</dbReference>
<feature type="coiled-coil region" evidence="6">
    <location>
        <begin position="371"/>
        <end position="433"/>
    </location>
</feature>
<dbReference type="InterPro" id="IPR027417">
    <property type="entry name" value="P-loop_NTPase"/>
</dbReference>
<dbReference type="Pfam" id="PF00619">
    <property type="entry name" value="CARD"/>
    <property type="match status" value="1"/>
</dbReference>
<feature type="domain" description="CARD" evidence="8">
    <location>
        <begin position="23"/>
        <end position="115"/>
    </location>
</feature>
<organism evidence="9 10">
    <name type="scientific">Bison bison bison</name>
    <name type="common">North American plains bison</name>
    <dbReference type="NCBI Taxonomy" id="43346"/>
    <lineage>
        <taxon>Eukaryota</taxon>
        <taxon>Metazoa</taxon>
        <taxon>Chordata</taxon>
        <taxon>Craniata</taxon>
        <taxon>Vertebrata</taxon>
        <taxon>Euteleostomi</taxon>
        <taxon>Mammalia</taxon>
        <taxon>Eutheria</taxon>
        <taxon>Laurasiatheria</taxon>
        <taxon>Artiodactyla</taxon>
        <taxon>Ruminantia</taxon>
        <taxon>Pecora</taxon>
        <taxon>Bovidae</taxon>
        <taxon>Bovinae</taxon>
        <taxon>Bison</taxon>
    </lineage>
</organism>
<feature type="compositionally biased region" description="Basic and acidic residues" evidence="7">
    <location>
        <begin position="501"/>
        <end position="514"/>
    </location>
</feature>
<dbReference type="Gene3D" id="1.10.533.10">
    <property type="entry name" value="Death Domain, Fas"/>
    <property type="match status" value="1"/>
</dbReference>
<accession>A0A6P3IX46</accession>
<dbReference type="InterPro" id="IPR001315">
    <property type="entry name" value="CARD"/>
</dbReference>
<dbReference type="GO" id="GO:0050700">
    <property type="term" value="F:CARD domain binding"/>
    <property type="evidence" value="ECO:0007669"/>
    <property type="project" value="TreeGrafter"/>
</dbReference>
<proteinExistence type="predicted"/>
<evidence type="ECO:0000256" key="3">
    <source>
        <dbReference type="ARBA" id="ARBA00056468"/>
    </source>
</evidence>
<dbReference type="PROSITE" id="PS50209">
    <property type="entry name" value="CARD"/>
    <property type="match status" value="1"/>
</dbReference>
<evidence type="ECO:0000256" key="2">
    <source>
        <dbReference type="ARBA" id="ARBA00023054"/>
    </source>
</evidence>
<dbReference type="GeneID" id="105003450"/>
<feature type="coiled-coil region" evidence="6">
    <location>
        <begin position="227"/>
        <end position="294"/>
    </location>
</feature>
<dbReference type="KEGG" id="bbis:105003450"/>
<gene>
    <name evidence="10" type="primary">CARD10</name>
</gene>
<dbReference type="PANTHER" id="PTHR14559">
    <property type="entry name" value="CASPASE RECRUITMENT DOMAIN FAMILY"/>
    <property type="match status" value="1"/>
</dbReference>
<dbReference type="FunFam" id="2.30.30.40:FF:000143">
    <property type="entry name" value="Caspase recruitment domain family member 10"/>
    <property type="match status" value="1"/>
</dbReference>
<evidence type="ECO:0000313" key="10">
    <source>
        <dbReference type="RefSeq" id="XP_010858928.1"/>
    </source>
</evidence>
<keyword evidence="9" id="KW-1185">Reference proteome</keyword>
<name>A0A6P3IX46_BISBB</name>
<dbReference type="GO" id="GO:0042981">
    <property type="term" value="P:regulation of apoptotic process"/>
    <property type="evidence" value="ECO:0007669"/>
    <property type="project" value="InterPro"/>
</dbReference>
<dbReference type="SUPFAM" id="SSF47986">
    <property type="entry name" value="DEATH domain"/>
    <property type="match status" value="1"/>
</dbReference>
<dbReference type="PANTHER" id="PTHR14559:SF12">
    <property type="entry name" value="CASPASE RECRUITMENT DOMAIN-CONTAINING PROTEIN 10"/>
    <property type="match status" value="1"/>
</dbReference>
<keyword evidence="2 6" id="KW-0175">Coiled coil</keyword>
<comment type="function">
    <text evidence="3">Scaffold protein that plays an important role in mediating the activation of NF-kappa-B via BCL10 or EGFR.</text>
</comment>
<dbReference type="RefSeq" id="XP_010858928.1">
    <property type="nucleotide sequence ID" value="XM_010860626.1"/>
</dbReference>
<feature type="region of interest" description="Disordered" evidence="7">
    <location>
        <begin position="478"/>
        <end position="550"/>
    </location>
</feature>
<dbReference type="Proteomes" id="UP000515208">
    <property type="component" value="Unplaced"/>
</dbReference>
<evidence type="ECO:0000313" key="9">
    <source>
        <dbReference type="Proteomes" id="UP000515208"/>
    </source>
</evidence>
<dbReference type="Gene3D" id="2.30.30.40">
    <property type="entry name" value="SH3 Domains"/>
    <property type="match status" value="1"/>
</dbReference>
<evidence type="ECO:0000256" key="5">
    <source>
        <dbReference type="ARBA" id="ARBA00067935"/>
    </source>
</evidence>
<dbReference type="FunFam" id="3.40.50.300:FF:000867">
    <property type="entry name" value="Caspase recruitment domain family member 10"/>
    <property type="match status" value="1"/>
</dbReference>
<evidence type="ECO:0000256" key="4">
    <source>
        <dbReference type="ARBA" id="ARBA00062203"/>
    </source>
</evidence>
<dbReference type="OrthoDB" id="8868836at2759"/>
<keyword evidence="1" id="KW-0597">Phosphoprotein</keyword>
<protein>
    <recommendedName>
        <fullName evidence="5">Caspase recruitment domain-containing protein 10</fullName>
    </recommendedName>
</protein>
<dbReference type="CDD" id="cd08807">
    <property type="entry name" value="CARD_CARD10_CARMA3"/>
    <property type="match status" value="1"/>
</dbReference>
<dbReference type="AlphaFoldDB" id="A0A6P3IX46"/>
<dbReference type="InterPro" id="IPR042140">
    <property type="entry name" value="CARD_CARD10"/>
</dbReference>
<dbReference type="Gene3D" id="3.40.50.300">
    <property type="entry name" value="P-loop containing nucleotide triphosphate hydrolases"/>
    <property type="match status" value="1"/>
</dbReference>
<reference evidence="10" key="1">
    <citation type="submission" date="2025-08" db="UniProtKB">
        <authorList>
            <consortium name="RefSeq"/>
        </authorList>
    </citation>
    <scope>IDENTIFICATION</scope>
    <source>
        <tissue evidence="10">Blood</tissue>
    </source>
</reference>
<feature type="region of interest" description="Disordered" evidence="7">
    <location>
        <begin position="1"/>
        <end position="23"/>
    </location>
</feature>
<evidence type="ECO:0000259" key="8">
    <source>
        <dbReference type="PROSITE" id="PS50209"/>
    </source>
</evidence>
<dbReference type="InterPro" id="IPR011029">
    <property type="entry name" value="DEATH-like_dom_sf"/>
</dbReference>
<dbReference type="FunFam" id="1.10.533.10:FF:000003">
    <property type="entry name" value="Caspase recruitment domain family, member 11"/>
    <property type="match status" value="1"/>
</dbReference>
<sequence>MPGGAEAGEAEEEAGAGSGSEAEEDALWERIEGVRHRLTRTLNPAKLTPYLRQCRVIDEQDEEEVLSTYRFPCRVNRTGRLMDILRCRGKRGYEAFLEALEFYYPEHFTLLTGREPAQRCSMILDEEGPEGLTQFLMTEVRRLREARKSQLQREQQLQARGRVLEEERAGLEQRLREQQQAQERCQRLREDWEAGSLELLRLKDENYMIARRRAQLSEEKNSAVLRSRDLQLAVDQLKLKVSRLEEECTQLRRARGPLPGAEEKEKEPDSADLVLELRAENQRLVASLQELQEGLQQVWGEAGGSGPPVFLEFVKESDRGKVETSEVWVAPGLAQCPVAGCVPSRSTLSHPQYLQEMEDLRLKHRTLQKDCDLYKHRMATVLAQLEEIEKERDQAIQSRDRIQLQYSQSLIEKDQYRKQVRGLEVERDELLTALTSLEGAKALLEVQLQRVQGGPHLKACASSHSLCSNLSSTWSLSEFPSPLGGPEAAGEAPVVGGPEPHTSEEATDNEKEINRLSILPFPPSAGSILRRQREEDPAPPKRSFSSMSDITGSVTLKPWSPGLSSSSSSDSVWPLGKPDSLLARGCGLDLFNRSLAIRVSGWNPPGGPEPQDKGPDSLSFLGDSWSGAVVRRVLSGPGSARVEPREPRAEAAGLEGAGLEGEAQQRTLPRKQTSTLPLMDFKACQSFHEALDAWVREPGTEPFYIRANLTLPERADPHALCVRAQEILRLVDPAYKRRQEWFCTRVDPLTLRDLDRGTVPNYQRAQQLLEVQEKCLPSSRHRGPRSNLKKRALDQLRLVKPKHVGSPPGDSPEQLLLEPCSEPERSLKPYSLVRPLLVSALRPVVLLPECLAPRLIRNLLDLPSSRLDFQVCPAGKPVHLKMGGLGLGLSLPVLSLLPRWMGKLDPVGGCFKGAQSGGREARVSGLGVKCSLDHPSPEKKHCLLELGARGVRELVQNEIYPIVIHVEVTEKNVREVRGLLGRPGWRDSELLRQCRGSEHVLWGLPCSWVQVPAHEWSHSEELAKVVRGRILQEQARLVWVERSSTRGGGSSSSSEA</sequence>
<feature type="region of interest" description="Disordered" evidence="7">
    <location>
        <begin position="636"/>
        <end position="672"/>
    </location>
</feature>
<evidence type="ECO:0000256" key="6">
    <source>
        <dbReference type="SAM" id="Coils"/>
    </source>
</evidence>
<evidence type="ECO:0000256" key="7">
    <source>
        <dbReference type="SAM" id="MobiDB-lite"/>
    </source>
</evidence>
<evidence type="ECO:0000256" key="1">
    <source>
        <dbReference type="ARBA" id="ARBA00022553"/>
    </source>
</evidence>
<comment type="subunit">
    <text evidence="4">CARD10 and BCL10 bind to each other by CARD-CARD interaction. They both participate in a complex with MALT1, where MALT1 binds to BCL10. Interacts with TMEM43; this interaction is essential for EGFR-mediated NF-kappa-B activation.</text>
</comment>
<dbReference type="CTD" id="29775"/>
<feature type="coiled-coil region" evidence="6">
    <location>
        <begin position="140"/>
        <end position="191"/>
    </location>
</feature>